<reference evidence="1 2" key="1">
    <citation type="journal article" date="2017" name="Sci. Rep.">
        <title>Characterization and diversity of phages infecting Aeromonas salmonicida subsp. salmonicida.</title>
        <authorList>
            <person name="Vincent A.T."/>
            <person name="Paquet V.E."/>
            <person name="Bernatchez A."/>
            <person name="Tremblay D.M."/>
            <person name="Moineau S."/>
            <person name="Charette S.J."/>
        </authorList>
    </citation>
    <scope>NUCLEOTIDE SEQUENCE [LARGE SCALE GENOMIC DNA]</scope>
</reference>
<dbReference type="EMBL" id="KY290948">
    <property type="protein sequence ID" value="APU00604.1"/>
    <property type="molecule type" value="Genomic_DNA"/>
</dbReference>
<sequence>MSQEMQQAQQLIASLKIRLFDAGEHLANTQAQAKEFSETLTKIVQIVGVQPAEGAESIELSTIVSAVEALVPAKEETK</sequence>
<evidence type="ECO:0000313" key="1">
    <source>
        <dbReference type="EMBL" id="APU00604.1"/>
    </source>
</evidence>
<proteinExistence type="predicted"/>
<accession>A0A219Y9F3</accession>
<protein>
    <submittedName>
        <fullName evidence="1">Tail fibers chaperone</fullName>
    </submittedName>
</protein>
<name>A0A219Y9F3_9CAUD</name>
<organism evidence="1 2">
    <name type="scientific">Aeromonas phage 44RR2.8t.2</name>
    <dbReference type="NCBI Taxonomy" id="1932900"/>
    <lineage>
        <taxon>Viruses</taxon>
        <taxon>Duplodnaviria</taxon>
        <taxon>Heunggongvirae</taxon>
        <taxon>Uroviricota</taxon>
        <taxon>Caudoviricetes</taxon>
        <taxon>Pantevenvirales</taxon>
        <taxon>Straboviridae</taxon>
        <taxon>Biquartavirus</taxon>
        <taxon>Biquartavirus 44RR2</taxon>
    </lineage>
</organism>
<dbReference type="SMR" id="A0A219Y9F3"/>
<evidence type="ECO:0000313" key="2">
    <source>
        <dbReference type="Proteomes" id="UP000222894"/>
    </source>
</evidence>
<dbReference type="Proteomes" id="UP000222894">
    <property type="component" value="Genome"/>
</dbReference>